<evidence type="ECO:0000259" key="3">
    <source>
        <dbReference type="Pfam" id="PF24888"/>
    </source>
</evidence>
<proteinExistence type="predicted"/>
<evidence type="ECO:0000313" key="4">
    <source>
        <dbReference type="EMBL" id="RCN50464.1"/>
    </source>
</evidence>
<comment type="caution">
    <text evidence="4">The sequence shown here is derived from an EMBL/GenBank/DDBJ whole genome shotgun (WGS) entry which is preliminary data.</text>
</comment>
<evidence type="ECO:0000313" key="5">
    <source>
        <dbReference type="Proteomes" id="UP000252519"/>
    </source>
</evidence>
<feature type="compositionally biased region" description="Low complexity" evidence="1">
    <location>
        <begin position="344"/>
        <end position="365"/>
    </location>
</feature>
<sequence>MIVAILLPLLAARATAEVACYQCYGNSVDLESNATDRGQLCSIDKLCLGESCYFNVQENGEWSAGCSNRTVPPSLICTQNYNETACHCMGDLCNQFKSVNETLLKFWENQNDTAFSTVSLVLPDLSVNCIECGNITVNGRTLWVPCAEMHVCRGDFCVTKRGLHPHSFCGSKWDGSDEERCLKQAGEEETCVCKTNMCNVVLSPEALEAMMSKREVQTDSGPTTTTRPTVWTTQCKYHPTATSAEPIITEKPQPPSTSQAPSELGITTGLPGSDQNVTTSATSKSSVITKTSHLHLLHLFLQRYPLFDVPKYPNLCINQEFDVIMISLSVSFATKFLGTVASQAPTATTTTTQAPETVPTATTSPTTPPKTKKCKNTMKFSPNAQAVLMGQKLGQVISGGFGTGSDAVKEFSDGVDTHICNYE</sequence>
<dbReference type="Proteomes" id="UP000252519">
    <property type="component" value="Unassembled WGS sequence"/>
</dbReference>
<dbReference type="Pfam" id="PF24888">
    <property type="entry name" value="DUF7741"/>
    <property type="match status" value="1"/>
</dbReference>
<dbReference type="AlphaFoldDB" id="A0A368H1I8"/>
<keyword evidence="5" id="KW-1185">Reference proteome</keyword>
<gene>
    <name evidence="4" type="ORF">ANCCAN_03487</name>
</gene>
<dbReference type="OrthoDB" id="5845881at2759"/>
<protein>
    <recommendedName>
        <fullName evidence="3">DUF7741 domain-containing protein</fullName>
    </recommendedName>
</protein>
<organism evidence="4 5">
    <name type="scientific">Ancylostoma caninum</name>
    <name type="common">Dog hookworm</name>
    <dbReference type="NCBI Taxonomy" id="29170"/>
    <lineage>
        <taxon>Eukaryota</taxon>
        <taxon>Metazoa</taxon>
        <taxon>Ecdysozoa</taxon>
        <taxon>Nematoda</taxon>
        <taxon>Chromadorea</taxon>
        <taxon>Rhabditida</taxon>
        <taxon>Rhabditina</taxon>
        <taxon>Rhabditomorpha</taxon>
        <taxon>Strongyloidea</taxon>
        <taxon>Ancylostomatidae</taxon>
        <taxon>Ancylostomatinae</taxon>
        <taxon>Ancylostoma</taxon>
    </lineage>
</organism>
<dbReference type="InterPro" id="IPR056643">
    <property type="entry name" value="DUF7741"/>
</dbReference>
<feature type="region of interest" description="Disordered" evidence="1">
    <location>
        <begin position="344"/>
        <end position="376"/>
    </location>
</feature>
<feature type="region of interest" description="Disordered" evidence="1">
    <location>
        <begin position="243"/>
        <end position="281"/>
    </location>
</feature>
<keyword evidence="2" id="KW-0732">Signal</keyword>
<feature type="chain" id="PRO_5016818934" description="DUF7741 domain-containing protein" evidence="2">
    <location>
        <begin position="17"/>
        <end position="423"/>
    </location>
</feature>
<evidence type="ECO:0000256" key="1">
    <source>
        <dbReference type="SAM" id="MobiDB-lite"/>
    </source>
</evidence>
<feature type="signal peptide" evidence="2">
    <location>
        <begin position="1"/>
        <end position="16"/>
    </location>
</feature>
<dbReference type="EMBL" id="JOJR01000023">
    <property type="protein sequence ID" value="RCN50464.1"/>
    <property type="molecule type" value="Genomic_DNA"/>
</dbReference>
<reference evidence="4 5" key="1">
    <citation type="submission" date="2014-10" db="EMBL/GenBank/DDBJ databases">
        <title>Draft genome of the hookworm Ancylostoma caninum.</title>
        <authorList>
            <person name="Mitreva M."/>
        </authorList>
    </citation>
    <scope>NUCLEOTIDE SEQUENCE [LARGE SCALE GENOMIC DNA]</scope>
    <source>
        <strain evidence="4 5">Baltimore</strain>
    </source>
</reference>
<accession>A0A368H1I8</accession>
<feature type="domain" description="DUF7741" evidence="3">
    <location>
        <begin position="126"/>
        <end position="201"/>
    </location>
</feature>
<name>A0A368H1I8_ANCCA</name>
<evidence type="ECO:0000256" key="2">
    <source>
        <dbReference type="SAM" id="SignalP"/>
    </source>
</evidence>